<dbReference type="AlphaFoldDB" id="A0A9D3WPF0"/>
<evidence type="ECO:0008006" key="3">
    <source>
        <dbReference type="Google" id="ProtNLM"/>
    </source>
</evidence>
<dbReference type="EMBL" id="JAIQCV010000001">
    <property type="protein sequence ID" value="KAH1131818.1"/>
    <property type="molecule type" value="Genomic_DNA"/>
</dbReference>
<accession>A0A9D3WPF0</accession>
<keyword evidence="2" id="KW-1185">Reference proteome</keyword>
<dbReference type="PANTHER" id="PTHR33116">
    <property type="entry name" value="REVERSE TRANSCRIPTASE ZINC-BINDING DOMAIN-CONTAINING PROTEIN-RELATED-RELATED"/>
    <property type="match status" value="1"/>
</dbReference>
<proteinExistence type="predicted"/>
<organism evidence="1 2">
    <name type="scientific">Gossypium stocksii</name>
    <dbReference type="NCBI Taxonomy" id="47602"/>
    <lineage>
        <taxon>Eukaryota</taxon>
        <taxon>Viridiplantae</taxon>
        <taxon>Streptophyta</taxon>
        <taxon>Embryophyta</taxon>
        <taxon>Tracheophyta</taxon>
        <taxon>Spermatophyta</taxon>
        <taxon>Magnoliopsida</taxon>
        <taxon>eudicotyledons</taxon>
        <taxon>Gunneridae</taxon>
        <taxon>Pentapetalae</taxon>
        <taxon>rosids</taxon>
        <taxon>malvids</taxon>
        <taxon>Malvales</taxon>
        <taxon>Malvaceae</taxon>
        <taxon>Malvoideae</taxon>
        <taxon>Gossypium</taxon>
    </lineage>
</organism>
<comment type="caution">
    <text evidence="1">The sequence shown here is derived from an EMBL/GenBank/DDBJ whole genome shotgun (WGS) entry which is preliminary data.</text>
</comment>
<dbReference type="PANTHER" id="PTHR33116:SF86">
    <property type="entry name" value="REVERSE TRANSCRIPTASE DOMAIN-CONTAINING PROTEIN"/>
    <property type="match status" value="1"/>
</dbReference>
<reference evidence="1 2" key="1">
    <citation type="journal article" date="2021" name="Plant Biotechnol. J.">
        <title>Multi-omics assisted identification of the key and species-specific regulatory components of drought-tolerant mechanisms in Gossypium stocksii.</title>
        <authorList>
            <person name="Yu D."/>
            <person name="Ke L."/>
            <person name="Zhang D."/>
            <person name="Wu Y."/>
            <person name="Sun Y."/>
            <person name="Mei J."/>
            <person name="Sun J."/>
            <person name="Sun Y."/>
        </authorList>
    </citation>
    <scope>NUCLEOTIDE SEQUENCE [LARGE SCALE GENOMIC DNA]</scope>
    <source>
        <strain evidence="2">cv. E1</strain>
        <tissue evidence="1">Leaf</tissue>
    </source>
</reference>
<name>A0A9D3WPF0_9ROSI</name>
<gene>
    <name evidence="1" type="ORF">J1N35_003196</name>
</gene>
<dbReference type="OrthoDB" id="998808at2759"/>
<protein>
    <recommendedName>
        <fullName evidence="3">Reverse transcriptase zinc-binding domain-containing protein</fullName>
    </recommendedName>
</protein>
<sequence>MDKYLGLPNVVGRHKKEAFQNLKDKIHYRIGGWNTRLLSQGGKEVLIKSMIQAIPTNAMSCFLLPKSFCEELENIVAKFWWQKGHGRKGIYWCQWKYMYRSKEEGGLSFRSMAKFNVSLLAKQGWRLLTNPKSLVARVLKAKYFPNRDFLNSRLGNNSSYTWKSIWASKGILEKGICWKVGRGTKISVFNDVWILGVKNLILASLVNEPSDYRVAKLIDANNRNWKKELIDATFREEIAEKIYRIPLAREAHDDVLVWSVELSGEFTVRSAYKLLQNSEEDPRACALQPDYKKF</sequence>
<evidence type="ECO:0000313" key="1">
    <source>
        <dbReference type="EMBL" id="KAH1131818.1"/>
    </source>
</evidence>
<evidence type="ECO:0000313" key="2">
    <source>
        <dbReference type="Proteomes" id="UP000828251"/>
    </source>
</evidence>
<dbReference type="Proteomes" id="UP000828251">
    <property type="component" value="Unassembled WGS sequence"/>
</dbReference>